<dbReference type="InterPro" id="IPR047640">
    <property type="entry name" value="RpiR-like"/>
</dbReference>
<dbReference type="Proteomes" id="UP000515960">
    <property type="component" value="Chromosome"/>
</dbReference>
<dbReference type="PANTHER" id="PTHR30514">
    <property type="entry name" value="GLUCOKINASE"/>
    <property type="match status" value="1"/>
</dbReference>
<dbReference type="InterPro" id="IPR001347">
    <property type="entry name" value="SIS_dom"/>
</dbReference>
<dbReference type="InterPro" id="IPR035472">
    <property type="entry name" value="RpiR-like_SIS"/>
</dbReference>
<dbReference type="InterPro" id="IPR036388">
    <property type="entry name" value="WH-like_DNA-bd_sf"/>
</dbReference>
<dbReference type="PROSITE" id="PS51464">
    <property type="entry name" value="SIS"/>
    <property type="match status" value="1"/>
</dbReference>
<evidence type="ECO:0000256" key="2">
    <source>
        <dbReference type="ARBA" id="ARBA00023125"/>
    </source>
</evidence>
<dbReference type="KEGG" id="ohi:H8790_08145"/>
<protein>
    <submittedName>
        <fullName evidence="6">MurR/RpiR family transcriptional regulator</fullName>
    </submittedName>
</protein>
<feature type="domain" description="SIS" evidence="5">
    <location>
        <begin position="128"/>
        <end position="263"/>
    </location>
</feature>
<dbReference type="AlphaFoldDB" id="A0A7G9B1M8"/>
<evidence type="ECO:0000259" key="4">
    <source>
        <dbReference type="PROSITE" id="PS51071"/>
    </source>
</evidence>
<dbReference type="PANTHER" id="PTHR30514:SF18">
    <property type="entry name" value="RPIR-FAMILY TRANSCRIPTIONAL REGULATOR"/>
    <property type="match status" value="1"/>
</dbReference>
<dbReference type="EMBL" id="CP060490">
    <property type="protein sequence ID" value="QNL43459.1"/>
    <property type="molecule type" value="Genomic_DNA"/>
</dbReference>
<dbReference type="Gene3D" id="3.40.50.10490">
    <property type="entry name" value="Glucose-6-phosphate isomerase like protein, domain 1"/>
    <property type="match status" value="1"/>
</dbReference>
<dbReference type="PROSITE" id="PS51071">
    <property type="entry name" value="HTH_RPIR"/>
    <property type="match status" value="1"/>
</dbReference>
<dbReference type="GO" id="GO:1901135">
    <property type="term" value="P:carbohydrate derivative metabolic process"/>
    <property type="evidence" value="ECO:0007669"/>
    <property type="project" value="InterPro"/>
</dbReference>
<feature type="domain" description="HTH rpiR-type" evidence="4">
    <location>
        <begin position="3"/>
        <end position="79"/>
    </location>
</feature>
<dbReference type="InterPro" id="IPR009057">
    <property type="entry name" value="Homeodomain-like_sf"/>
</dbReference>
<organism evidence="6 7">
    <name type="scientific">Oscillibacter hominis</name>
    <dbReference type="NCBI Taxonomy" id="2763056"/>
    <lineage>
        <taxon>Bacteria</taxon>
        <taxon>Bacillati</taxon>
        <taxon>Bacillota</taxon>
        <taxon>Clostridia</taxon>
        <taxon>Eubacteriales</taxon>
        <taxon>Oscillospiraceae</taxon>
        <taxon>Oscillibacter</taxon>
    </lineage>
</organism>
<dbReference type="Pfam" id="PF01380">
    <property type="entry name" value="SIS"/>
    <property type="match status" value="1"/>
</dbReference>
<proteinExistence type="predicted"/>
<dbReference type="RefSeq" id="WP_187332050.1">
    <property type="nucleotide sequence ID" value="NZ_CP060490.1"/>
</dbReference>
<dbReference type="SUPFAM" id="SSF53697">
    <property type="entry name" value="SIS domain"/>
    <property type="match status" value="1"/>
</dbReference>
<sequence>MAQSKIEELLQHKDRLPRQQQAICEYVSQHISELDSLTASQLAKAVGVGDATIFRFLKNIGYESYGAFRADVKRYAIQFSQSSYWKTLASLDSQKELGESSLMQVFSAAIDVMDKSMTATLIQGLNEAASLILSAPKVGFFGLRTSKPAALYFYYLLLPFLSTVQQLGYDEHFIFERVRQLPTGSVIFFITSWPNTKMTIDVAEFCHQCGHRIILLTNEATCPIAAYADLLLQMPEMEGQYSIAPYILMADALAKEIGLRLRPESLRQLHEADAILAEWGVTNWSDR</sequence>
<evidence type="ECO:0000313" key="6">
    <source>
        <dbReference type="EMBL" id="QNL43459.1"/>
    </source>
</evidence>
<dbReference type="GO" id="GO:0003677">
    <property type="term" value="F:DNA binding"/>
    <property type="evidence" value="ECO:0007669"/>
    <property type="project" value="UniProtKB-KW"/>
</dbReference>
<dbReference type="CDD" id="cd05013">
    <property type="entry name" value="SIS_RpiR"/>
    <property type="match status" value="1"/>
</dbReference>
<keyword evidence="3" id="KW-0804">Transcription</keyword>
<dbReference type="Pfam" id="PF01418">
    <property type="entry name" value="HTH_6"/>
    <property type="match status" value="1"/>
</dbReference>
<keyword evidence="1" id="KW-0805">Transcription regulation</keyword>
<name>A0A7G9B1M8_9FIRM</name>
<dbReference type="GO" id="GO:0097367">
    <property type="term" value="F:carbohydrate derivative binding"/>
    <property type="evidence" value="ECO:0007669"/>
    <property type="project" value="InterPro"/>
</dbReference>
<evidence type="ECO:0000259" key="5">
    <source>
        <dbReference type="PROSITE" id="PS51464"/>
    </source>
</evidence>
<evidence type="ECO:0000313" key="7">
    <source>
        <dbReference type="Proteomes" id="UP000515960"/>
    </source>
</evidence>
<dbReference type="InterPro" id="IPR046348">
    <property type="entry name" value="SIS_dom_sf"/>
</dbReference>
<dbReference type="GO" id="GO:0003700">
    <property type="term" value="F:DNA-binding transcription factor activity"/>
    <property type="evidence" value="ECO:0007669"/>
    <property type="project" value="InterPro"/>
</dbReference>
<keyword evidence="2" id="KW-0238">DNA-binding</keyword>
<dbReference type="SUPFAM" id="SSF46689">
    <property type="entry name" value="Homeodomain-like"/>
    <property type="match status" value="1"/>
</dbReference>
<evidence type="ECO:0000256" key="1">
    <source>
        <dbReference type="ARBA" id="ARBA00023015"/>
    </source>
</evidence>
<dbReference type="Gene3D" id="1.10.10.10">
    <property type="entry name" value="Winged helix-like DNA-binding domain superfamily/Winged helix DNA-binding domain"/>
    <property type="match status" value="1"/>
</dbReference>
<evidence type="ECO:0000256" key="3">
    <source>
        <dbReference type="ARBA" id="ARBA00023163"/>
    </source>
</evidence>
<dbReference type="InterPro" id="IPR000281">
    <property type="entry name" value="HTH_RpiR"/>
</dbReference>
<gene>
    <name evidence="6" type="ORF">H8790_08145</name>
</gene>
<reference evidence="6 7" key="1">
    <citation type="submission" date="2020-08" db="EMBL/GenBank/DDBJ databases">
        <authorList>
            <person name="Liu C."/>
            <person name="Sun Q."/>
        </authorList>
    </citation>
    <scope>NUCLEOTIDE SEQUENCE [LARGE SCALE GENOMIC DNA]</scope>
    <source>
        <strain evidence="6 7">NSJ-62</strain>
    </source>
</reference>
<keyword evidence="7" id="KW-1185">Reference proteome</keyword>
<accession>A0A7G9B1M8</accession>